<dbReference type="GO" id="GO:0006857">
    <property type="term" value="P:oligopeptide transport"/>
    <property type="evidence" value="ECO:0007669"/>
    <property type="project" value="InterPro"/>
</dbReference>
<dbReference type="Proteomes" id="UP001153620">
    <property type="component" value="Chromosome 2"/>
</dbReference>
<dbReference type="SUPFAM" id="SSF103473">
    <property type="entry name" value="MFS general substrate transporter"/>
    <property type="match status" value="2"/>
</dbReference>
<keyword evidence="12" id="KW-1185">Reference proteome</keyword>
<feature type="transmembrane region" description="Helical" evidence="10">
    <location>
        <begin position="326"/>
        <end position="347"/>
    </location>
</feature>
<dbReference type="InterPro" id="IPR036259">
    <property type="entry name" value="MFS_trans_sf"/>
</dbReference>
<protein>
    <recommendedName>
        <fullName evidence="9">Oligopeptide transporter 1</fullName>
    </recommendedName>
</protein>
<keyword evidence="8 10" id="KW-0472">Membrane</keyword>
<feature type="transmembrane region" description="Helical" evidence="10">
    <location>
        <begin position="66"/>
        <end position="84"/>
    </location>
</feature>
<evidence type="ECO:0000256" key="7">
    <source>
        <dbReference type="ARBA" id="ARBA00022989"/>
    </source>
</evidence>
<feature type="transmembrane region" description="Helical" evidence="10">
    <location>
        <begin position="203"/>
        <end position="224"/>
    </location>
</feature>
<comment type="similarity">
    <text evidence="2">Belongs to the major facilitator superfamily. Proton-dependent oligopeptide transporter (POT/PTR) (TC 2.A.17) family.</text>
</comment>
<evidence type="ECO:0000256" key="9">
    <source>
        <dbReference type="ARBA" id="ARBA00078114"/>
    </source>
</evidence>
<dbReference type="FunFam" id="1.20.1250.20:FF:000379">
    <property type="entry name" value="Uncharacterized protein, isoform A"/>
    <property type="match status" value="1"/>
</dbReference>
<dbReference type="PANTHER" id="PTHR11654">
    <property type="entry name" value="OLIGOPEPTIDE TRANSPORTER-RELATED"/>
    <property type="match status" value="1"/>
</dbReference>
<reference evidence="11" key="1">
    <citation type="submission" date="2022-01" db="EMBL/GenBank/DDBJ databases">
        <authorList>
            <person name="King R."/>
        </authorList>
    </citation>
    <scope>NUCLEOTIDE SEQUENCE</scope>
</reference>
<feature type="transmembrane region" description="Helical" evidence="10">
    <location>
        <begin position="278"/>
        <end position="296"/>
    </location>
</feature>
<evidence type="ECO:0000256" key="3">
    <source>
        <dbReference type="ARBA" id="ARBA00022448"/>
    </source>
</evidence>
<dbReference type="GO" id="GO:0016020">
    <property type="term" value="C:membrane"/>
    <property type="evidence" value="ECO:0007669"/>
    <property type="project" value="UniProtKB-SubCell"/>
</dbReference>
<dbReference type="GO" id="GO:0022857">
    <property type="term" value="F:transmembrane transporter activity"/>
    <property type="evidence" value="ECO:0007669"/>
    <property type="project" value="InterPro"/>
</dbReference>
<keyword evidence="6" id="KW-0653">Protein transport</keyword>
<feature type="transmembrane region" description="Helical" evidence="10">
    <location>
        <begin position="584"/>
        <end position="608"/>
    </location>
</feature>
<evidence type="ECO:0000256" key="4">
    <source>
        <dbReference type="ARBA" id="ARBA00022692"/>
    </source>
</evidence>
<accession>A0A9N9WT59</accession>
<feature type="transmembrane region" description="Helical" evidence="10">
    <location>
        <begin position="652"/>
        <end position="671"/>
    </location>
</feature>
<evidence type="ECO:0000256" key="8">
    <source>
        <dbReference type="ARBA" id="ARBA00023136"/>
    </source>
</evidence>
<feature type="transmembrane region" description="Helical" evidence="10">
    <location>
        <begin position="359"/>
        <end position="380"/>
    </location>
</feature>
<dbReference type="AlphaFoldDB" id="A0A9N9WT59"/>
<dbReference type="FunFam" id="1.20.1250.20:FF:000049">
    <property type="entry name" value="Solute carrier family 15 member 2"/>
    <property type="match status" value="1"/>
</dbReference>
<evidence type="ECO:0000256" key="10">
    <source>
        <dbReference type="SAM" id="Phobius"/>
    </source>
</evidence>
<comment type="subcellular location">
    <subcellularLocation>
        <location evidence="1">Membrane</location>
        <topology evidence="1">Multi-pass membrane protein</topology>
    </subcellularLocation>
</comment>
<dbReference type="Gene3D" id="1.20.1250.20">
    <property type="entry name" value="MFS general substrate transporter like domains"/>
    <property type="match status" value="2"/>
</dbReference>
<organism evidence="11 12">
    <name type="scientific">Chironomus riparius</name>
    <dbReference type="NCBI Taxonomy" id="315576"/>
    <lineage>
        <taxon>Eukaryota</taxon>
        <taxon>Metazoa</taxon>
        <taxon>Ecdysozoa</taxon>
        <taxon>Arthropoda</taxon>
        <taxon>Hexapoda</taxon>
        <taxon>Insecta</taxon>
        <taxon>Pterygota</taxon>
        <taxon>Neoptera</taxon>
        <taxon>Endopterygota</taxon>
        <taxon>Diptera</taxon>
        <taxon>Nematocera</taxon>
        <taxon>Chironomoidea</taxon>
        <taxon>Chironomidae</taxon>
        <taxon>Chironominae</taxon>
        <taxon>Chironomus</taxon>
    </lineage>
</organism>
<feature type="transmembrane region" description="Helical" evidence="10">
    <location>
        <begin position="620"/>
        <end position="640"/>
    </location>
</feature>
<keyword evidence="4 10" id="KW-0812">Transmembrane</keyword>
<proteinExistence type="inferred from homology"/>
<evidence type="ECO:0000256" key="2">
    <source>
        <dbReference type="ARBA" id="ARBA00005982"/>
    </source>
</evidence>
<gene>
    <name evidence="11" type="ORF">CHIRRI_LOCUS6051</name>
</gene>
<feature type="transmembrane region" description="Helical" evidence="10">
    <location>
        <begin position="127"/>
        <end position="149"/>
    </location>
</feature>
<name>A0A9N9WT59_9DIPT</name>
<keyword evidence="3" id="KW-0813">Transport</keyword>
<dbReference type="EMBL" id="OU895878">
    <property type="protein sequence ID" value="CAG9803150.1"/>
    <property type="molecule type" value="Genomic_DNA"/>
</dbReference>
<evidence type="ECO:0000313" key="12">
    <source>
        <dbReference type="Proteomes" id="UP001153620"/>
    </source>
</evidence>
<dbReference type="CDD" id="cd17347">
    <property type="entry name" value="MFS_SLC15A1_2_like"/>
    <property type="match status" value="1"/>
</dbReference>
<dbReference type="OrthoDB" id="8904098at2759"/>
<feature type="transmembrane region" description="Helical" evidence="10">
    <location>
        <begin position="161"/>
        <end position="183"/>
    </location>
</feature>
<reference evidence="11" key="2">
    <citation type="submission" date="2022-10" db="EMBL/GenBank/DDBJ databases">
        <authorList>
            <consortium name="ENA_rothamsted_submissions"/>
            <consortium name="culmorum"/>
            <person name="King R."/>
        </authorList>
    </citation>
    <scope>NUCLEOTIDE SEQUENCE</scope>
</reference>
<feature type="transmembrane region" description="Helical" evidence="10">
    <location>
        <begin position="96"/>
        <end position="115"/>
    </location>
</feature>
<sequence>MVIVQKVENDGSNEAEGIIKKHKYPFSVFFIVSNEFCERFNYYGMRTILAIYLTQKLLYSDDVATILYHSFTTLVYFFCVFGAIIADSWWGKFNTIVWLSVVYVAGSSVLTLGSVEPWNMPAKTLTFVGLALIAIGSGGIKPCVAAFGGEQFKMPEQAKQLALFFSLFYFAINFGSFISTLVTPILREDVKCMGMDSCFPFGFGLPAILMAVSIVIFISGKFMYKILPIQGNMFVRILKCISEALSTTKKEKISNPKSHWLEYAEPKFGKKLVIETKILLNVLVLYLPLPIFWALFDQQGSRWTFQATRMDGDLGWFTIKPDQMQVVNPFLILTFIPLYEVLFYPLLSLVGIRRPLQKMALGGVFAGIAFLCSMLVEITIEPTYPVLPKVGYSQFRIFNAMKCEYKVTTSIESSRNFSLGPNEFYHNLWVPINGTFQEFNFDLISQTLNCDSYQTTVELKSGTANSFLITGKKNMPAIYGFKDNPDKSRQGKPVIRVLANINLSSLIEFHNKDGIQYSHNSSFSDRLDVPDGLYDISIDSKMIKSGIKLKHGGVYAVIIHEKTLDSTDYALNILTVTEPNSVNMLWLIPQFFVMTLGEVMFSVTGLQFSYTQAPDSMKSVIQGCWQLTVAVGNIIVTIVVGAKFFDSQTYEFLLFACLMFVDMIIFAWLGYRYKGIPLDEIKKAEEEEKALKDGKNTNSLEFN</sequence>
<evidence type="ECO:0000256" key="1">
    <source>
        <dbReference type="ARBA" id="ARBA00004141"/>
    </source>
</evidence>
<keyword evidence="5" id="KW-0571">Peptide transport</keyword>
<evidence type="ECO:0000256" key="6">
    <source>
        <dbReference type="ARBA" id="ARBA00022927"/>
    </source>
</evidence>
<keyword evidence="7 10" id="KW-1133">Transmembrane helix</keyword>
<evidence type="ECO:0000313" key="11">
    <source>
        <dbReference type="EMBL" id="CAG9803150.1"/>
    </source>
</evidence>
<dbReference type="PROSITE" id="PS01022">
    <property type="entry name" value="PTR2_1"/>
    <property type="match status" value="1"/>
</dbReference>
<dbReference type="Pfam" id="PF00854">
    <property type="entry name" value="PTR2"/>
    <property type="match status" value="2"/>
</dbReference>
<dbReference type="InterPro" id="IPR000109">
    <property type="entry name" value="POT_fam"/>
</dbReference>
<evidence type="ECO:0000256" key="5">
    <source>
        <dbReference type="ARBA" id="ARBA00022856"/>
    </source>
</evidence>
<dbReference type="GO" id="GO:0015031">
    <property type="term" value="P:protein transport"/>
    <property type="evidence" value="ECO:0007669"/>
    <property type="project" value="UniProtKB-KW"/>
</dbReference>
<dbReference type="InterPro" id="IPR018456">
    <property type="entry name" value="PTR2_symporter_CS"/>
</dbReference>